<dbReference type="InterPro" id="IPR029063">
    <property type="entry name" value="SAM-dependent_MTases_sf"/>
</dbReference>
<dbReference type="Proteomes" id="UP000467249">
    <property type="component" value="Chromosome"/>
</dbReference>
<accession>A0A6N4W8Z6</accession>
<sequence>MTSGTTTLLTKADIIKMRREILRFLLLRGRPPTEGSTSIEELLYLANLAQRTDARLIGEIGFNAGFSSFAFLSAHPDIKVVSFDLGEHAYSRTAKALIDKKFPGRHTLINGDSTKTVPAHHSKNPDLQFDLVFIDGGHAYEVAQADIANMRLFCGEKTAVVMDDLTPWLSWGEGPYRAWTEAIAAGVVRQDEMFKDGKRVEVMEAPGKRSWALGHYLR</sequence>
<dbReference type="Gene3D" id="3.40.50.150">
    <property type="entry name" value="Vaccinia Virus protein VP39"/>
    <property type="match status" value="1"/>
</dbReference>
<dbReference type="SUPFAM" id="SSF53335">
    <property type="entry name" value="S-adenosyl-L-methionine-dependent methyltransferases"/>
    <property type="match status" value="1"/>
</dbReference>
<dbReference type="AlphaFoldDB" id="A0A6N4W8Z6"/>
<dbReference type="Pfam" id="PF13578">
    <property type="entry name" value="Methyltransf_24"/>
    <property type="match status" value="1"/>
</dbReference>
<dbReference type="RefSeq" id="WP_163804233.1">
    <property type="nucleotide sequence ID" value="NZ_AP022620.1"/>
</dbReference>
<protein>
    <recommendedName>
        <fullName evidence="3">O-methyltransferase</fullName>
    </recommendedName>
</protein>
<dbReference type="EMBL" id="AP022620">
    <property type="protein sequence ID" value="BBZ76823.1"/>
    <property type="molecule type" value="Genomic_DNA"/>
</dbReference>
<evidence type="ECO:0000313" key="1">
    <source>
        <dbReference type="EMBL" id="BBZ76823.1"/>
    </source>
</evidence>
<proteinExistence type="predicted"/>
<organism evidence="1 2">
    <name type="scientific">Mycolicibacterium anyangense</name>
    <dbReference type="NCBI Taxonomy" id="1431246"/>
    <lineage>
        <taxon>Bacteria</taxon>
        <taxon>Bacillati</taxon>
        <taxon>Actinomycetota</taxon>
        <taxon>Actinomycetes</taxon>
        <taxon>Mycobacteriales</taxon>
        <taxon>Mycobacteriaceae</taxon>
        <taxon>Mycolicibacterium</taxon>
    </lineage>
</organism>
<dbReference type="KEGG" id="many:MANY_21600"/>
<keyword evidence="2" id="KW-1185">Reference proteome</keyword>
<gene>
    <name evidence="1" type="ORF">MANY_21600</name>
</gene>
<evidence type="ECO:0000313" key="2">
    <source>
        <dbReference type="Proteomes" id="UP000467249"/>
    </source>
</evidence>
<evidence type="ECO:0008006" key="3">
    <source>
        <dbReference type="Google" id="ProtNLM"/>
    </source>
</evidence>
<name>A0A6N4W8Z6_9MYCO</name>
<reference evidence="1 2" key="1">
    <citation type="journal article" date="2019" name="Emerg. Microbes Infect.">
        <title>Comprehensive subspecies identification of 175 nontuberculous mycobacteria species based on 7547 genomic profiles.</title>
        <authorList>
            <person name="Matsumoto Y."/>
            <person name="Kinjo T."/>
            <person name="Motooka D."/>
            <person name="Nabeya D."/>
            <person name="Jung N."/>
            <person name="Uechi K."/>
            <person name="Horii T."/>
            <person name="Iida T."/>
            <person name="Fujita J."/>
            <person name="Nakamura S."/>
        </authorList>
    </citation>
    <scope>NUCLEOTIDE SEQUENCE [LARGE SCALE GENOMIC DNA]</scope>
    <source>
        <strain evidence="1 2">JCM 30275</strain>
    </source>
</reference>